<evidence type="ECO:0000256" key="7">
    <source>
        <dbReference type="ARBA" id="ARBA00022967"/>
    </source>
</evidence>
<keyword evidence="9" id="KW-0812">Transmembrane</keyword>
<evidence type="ECO:0000259" key="10">
    <source>
        <dbReference type="PROSITE" id="PS50846"/>
    </source>
</evidence>
<dbReference type="InterPro" id="IPR017969">
    <property type="entry name" value="Heavy-metal-associated_CS"/>
</dbReference>
<accession>A0A3B0WWK5</accession>
<dbReference type="GO" id="GO:0005886">
    <property type="term" value="C:plasma membrane"/>
    <property type="evidence" value="ECO:0007669"/>
    <property type="project" value="UniProtKB-SubCell"/>
</dbReference>
<evidence type="ECO:0000313" key="11">
    <source>
        <dbReference type="EMBL" id="VAW56683.1"/>
    </source>
</evidence>
<comment type="subcellular location">
    <subcellularLocation>
        <location evidence="1">Cell membrane</location>
        <topology evidence="1">Multi-pass membrane protein</topology>
    </subcellularLocation>
</comment>
<dbReference type="Gene3D" id="3.30.70.100">
    <property type="match status" value="1"/>
</dbReference>
<feature type="transmembrane region" description="Helical" evidence="9">
    <location>
        <begin position="217"/>
        <end position="238"/>
    </location>
</feature>
<feature type="domain" description="HMA" evidence="10">
    <location>
        <begin position="100"/>
        <end position="166"/>
    </location>
</feature>
<evidence type="ECO:0000256" key="4">
    <source>
        <dbReference type="ARBA" id="ARBA00022553"/>
    </source>
</evidence>
<dbReference type="PANTHER" id="PTHR43520:SF5">
    <property type="entry name" value="CATION-TRANSPORTING P-TYPE ATPASE-RELATED"/>
    <property type="match status" value="1"/>
</dbReference>
<dbReference type="GO" id="GO:0043682">
    <property type="term" value="F:P-type divalent copper transporter activity"/>
    <property type="evidence" value="ECO:0007669"/>
    <property type="project" value="TreeGrafter"/>
</dbReference>
<reference evidence="11" key="1">
    <citation type="submission" date="2018-06" db="EMBL/GenBank/DDBJ databases">
        <authorList>
            <person name="Zhirakovskaya E."/>
        </authorList>
    </citation>
    <scope>NUCLEOTIDE SEQUENCE</scope>
</reference>
<feature type="transmembrane region" description="Helical" evidence="9">
    <location>
        <begin position="184"/>
        <end position="205"/>
    </location>
</feature>
<keyword evidence="11" id="KW-0378">Hydrolase</keyword>
<dbReference type="SUPFAM" id="SSF55008">
    <property type="entry name" value="HMA, heavy metal-associated domain"/>
    <property type="match status" value="1"/>
</dbReference>
<dbReference type="InterPro" id="IPR006121">
    <property type="entry name" value="HMA_dom"/>
</dbReference>
<dbReference type="Pfam" id="PF12156">
    <property type="entry name" value="ATPase-cat_bd"/>
    <property type="match status" value="1"/>
</dbReference>
<keyword evidence="8" id="KW-0406">Ion transport</keyword>
<keyword evidence="9" id="KW-0472">Membrane</keyword>
<evidence type="ECO:0000256" key="8">
    <source>
        <dbReference type="ARBA" id="ARBA00023065"/>
    </source>
</evidence>
<dbReference type="AlphaFoldDB" id="A0A3B0WWK5"/>
<sequence length="272" mass="30604">MENTDSLDNACFHCSLPVDDKNRVIKKIKQQAQIFCCHGCSSVCEMIFQSGLDGFYQRTPESQRMAPPPERLKETTLYDIDEIQREFIQSSSDHALNNIRTLHLMVEGIHCSACVWLIERSLANVKGIHEVKVNLAHKRLIVSWDNSQNKISSIIEHLGNIGYAATPFNPESAEGFIKKQNRSLLLRMAFAAFSMMNLLWISIALYSGADQGEFKSLFQWVGFVLATPTLLYSGWPFLKGAYTGLKHLNLTMDVPIAMGATVTYAYSVFVTL</sequence>
<feature type="non-terminal residue" evidence="11">
    <location>
        <position position="272"/>
    </location>
</feature>
<keyword evidence="6" id="KW-0460">Magnesium</keyword>
<proteinExistence type="predicted"/>
<evidence type="ECO:0000256" key="9">
    <source>
        <dbReference type="SAM" id="Phobius"/>
    </source>
</evidence>
<evidence type="ECO:0000256" key="3">
    <source>
        <dbReference type="ARBA" id="ARBA00022475"/>
    </source>
</evidence>
<evidence type="ECO:0000256" key="5">
    <source>
        <dbReference type="ARBA" id="ARBA00022723"/>
    </source>
</evidence>
<evidence type="ECO:0000256" key="1">
    <source>
        <dbReference type="ARBA" id="ARBA00004651"/>
    </source>
</evidence>
<dbReference type="PROSITE" id="PS50846">
    <property type="entry name" value="HMA_2"/>
    <property type="match status" value="1"/>
</dbReference>
<keyword evidence="4" id="KW-0597">Phosphoprotein</keyword>
<keyword evidence="3" id="KW-1003">Cell membrane</keyword>
<dbReference type="PROSITE" id="PS01047">
    <property type="entry name" value="HMA_1"/>
    <property type="match status" value="1"/>
</dbReference>
<dbReference type="EMBL" id="UOFF01000269">
    <property type="protein sequence ID" value="VAW56683.1"/>
    <property type="molecule type" value="Genomic_DNA"/>
</dbReference>
<organism evidence="11">
    <name type="scientific">hydrothermal vent metagenome</name>
    <dbReference type="NCBI Taxonomy" id="652676"/>
    <lineage>
        <taxon>unclassified sequences</taxon>
        <taxon>metagenomes</taxon>
        <taxon>ecological metagenomes</taxon>
    </lineage>
</organism>
<feature type="transmembrane region" description="Helical" evidence="9">
    <location>
        <begin position="250"/>
        <end position="269"/>
    </location>
</feature>
<dbReference type="Pfam" id="PF00403">
    <property type="entry name" value="HMA"/>
    <property type="match status" value="1"/>
</dbReference>
<protein>
    <submittedName>
        <fullName evidence="11">Type cbb3 cytochrome oxidase biogenesis protein CcoI Copper-translocating P-type ATPase</fullName>
        <ecNumber evidence="11">3.6.3.4</ecNumber>
    </submittedName>
</protein>
<keyword evidence="2" id="KW-0813">Transport</keyword>
<dbReference type="CDD" id="cd00371">
    <property type="entry name" value="HMA"/>
    <property type="match status" value="1"/>
</dbReference>
<dbReference type="EC" id="3.6.3.4" evidence="11"/>
<dbReference type="PANTHER" id="PTHR43520">
    <property type="entry name" value="ATP7, ISOFORM B"/>
    <property type="match status" value="1"/>
</dbReference>
<dbReference type="GO" id="GO:0055070">
    <property type="term" value="P:copper ion homeostasis"/>
    <property type="evidence" value="ECO:0007669"/>
    <property type="project" value="TreeGrafter"/>
</dbReference>
<dbReference type="InterPro" id="IPR021993">
    <property type="entry name" value="ATPase-cat-bd"/>
</dbReference>
<keyword evidence="9" id="KW-1133">Transmembrane helix</keyword>
<dbReference type="InterPro" id="IPR036163">
    <property type="entry name" value="HMA_dom_sf"/>
</dbReference>
<name>A0A3B0WWK5_9ZZZZ</name>
<evidence type="ECO:0000256" key="2">
    <source>
        <dbReference type="ARBA" id="ARBA00022448"/>
    </source>
</evidence>
<gene>
    <name evidence="11" type="ORF">MNBD_GAMMA07-617</name>
</gene>
<dbReference type="GO" id="GO:0016787">
    <property type="term" value="F:hydrolase activity"/>
    <property type="evidence" value="ECO:0007669"/>
    <property type="project" value="UniProtKB-KW"/>
</dbReference>
<evidence type="ECO:0000256" key="6">
    <source>
        <dbReference type="ARBA" id="ARBA00022842"/>
    </source>
</evidence>
<keyword evidence="7" id="KW-1278">Translocase</keyword>
<dbReference type="GO" id="GO:0005507">
    <property type="term" value="F:copper ion binding"/>
    <property type="evidence" value="ECO:0007669"/>
    <property type="project" value="TreeGrafter"/>
</dbReference>
<keyword evidence="5" id="KW-0479">Metal-binding</keyword>